<reference evidence="2" key="1">
    <citation type="submission" date="2021-02" db="EMBL/GenBank/DDBJ databases">
        <authorList>
            <person name="Dougan E. K."/>
            <person name="Rhodes N."/>
            <person name="Thang M."/>
            <person name="Chan C."/>
        </authorList>
    </citation>
    <scope>NUCLEOTIDE SEQUENCE</scope>
</reference>
<protein>
    <submittedName>
        <fullName evidence="2">Uncharacterized protein</fullName>
    </submittedName>
</protein>
<feature type="compositionally biased region" description="Polar residues" evidence="1">
    <location>
        <begin position="13"/>
        <end position="24"/>
    </location>
</feature>
<evidence type="ECO:0000256" key="1">
    <source>
        <dbReference type="SAM" id="MobiDB-lite"/>
    </source>
</evidence>
<organism evidence="2 3">
    <name type="scientific">Polarella glacialis</name>
    <name type="common">Dinoflagellate</name>
    <dbReference type="NCBI Taxonomy" id="89957"/>
    <lineage>
        <taxon>Eukaryota</taxon>
        <taxon>Sar</taxon>
        <taxon>Alveolata</taxon>
        <taxon>Dinophyceae</taxon>
        <taxon>Suessiales</taxon>
        <taxon>Suessiaceae</taxon>
        <taxon>Polarella</taxon>
    </lineage>
</organism>
<gene>
    <name evidence="2" type="ORF">PGLA2088_LOCUS26892</name>
</gene>
<proteinExistence type="predicted"/>
<comment type="caution">
    <text evidence="2">The sequence shown here is derived from an EMBL/GenBank/DDBJ whole genome shotgun (WGS) entry which is preliminary data.</text>
</comment>
<dbReference type="EMBL" id="CAJNNW010027234">
    <property type="protein sequence ID" value="CAE8690301.1"/>
    <property type="molecule type" value="Genomic_DNA"/>
</dbReference>
<sequence>MLAARQHYRPVPTSGSHNDSQPSHGPSMKAAAMAVAADVSVPNAVLTSWLFDCFFHSFTLSWVATVRVLLNPQSVLPACLIHGTLLRVLRRLASELGICRIGALQEVLGRTGGSKCRTQMRRWEQGCLPIDADQVAHLETAILPTFT</sequence>
<name>A0A813JVF8_POLGL</name>
<feature type="region of interest" description="Disordered" evidence="1">
    <location>
        <begin position="1"/>
        <end position="27"/>
    </location>
</feature>
<dbReference type="AlphaFoldDB" id="A0A813JVF8"/>
<evidence type="ECO:0000313" key="3">
    <source>
        <dbReference type="Proteomes" id="UP000626109"/>
    </source>
</evidence>
<evidence type="ECO:0000313" key="2">
    <source>
        <dbReference type="EMBL" id="CAE8690301.1"/>
    </source>
</evidence>
<dbReference type="Proteomes" id="UP000626109">
    <property type="component" value="Unassembled WGS sequence"/>
</dbReference>
<accession>A0A813JVF8</accession>